<dbReference type="AlphaFoldDB" id="A0A6M3IY35"/>
<gene>
    <name evidence="1" type="ORF">MM415B00750_0003</name>
</gene>
<reference evidence="1" key="1">
    <citation type="submission" date="2020-03" db="EMBL/GenBank/DDBJ databases">
        <title>The deep terrestrial virosphere.</title>
        <authorList>
            <person name="Holmfeldt K."/>
            <person name="Nilsson E."/>
            <person name="Simone D."/>
            <person name="Lopez-Fernandez M."/>
            <person name="Wu X."/>
            <person name="de Brujin I."/>
            <person name="Lundin D."/>
            <person name="Andersson A."/>
            <person name="Bertilsson S."/>
            <person name="Dopson M."/>
        </authorList>
    </citation>
    <scope>NUCLEOTIDE SEQUENCE</scope>
    <source>
        <strain evidence="1">MM415B00750</strain>
    </source>
</reference>
<name>A0A6M3IY35_9ZZZZ</name>
<proteinExistence type="predicted"/>
<accession>A0A6M3IY35</accession>
<evidence type="ECO:0000313" key="1">
    <source>
        <dbReference type="EMBL" id="QJA62599.1"/>
    </source>
</evidence>
<sequence length="189" mass="22808">MAGICLPNESYYTDQRIQNYVLDNFEGIVFAGKQQGFDFWVLNKKELNKSMTLNGEFKKQYPELRPYIDEPISNPNNDNRGWWVLQRLYPDTIIGELGKFEQIKCNITYTAYRDLWFTIFGCRIYKWWGNQIKTWEKLHKEFGDRFSICWINLSQDKKELIEWAEAHNKETWLYVEYNMTIKEILKISN</sequence>
<protein>
    <submittedName>
        <fullName evidence="1">Uncharacterized protein</fullName>
    </submittedName>
</protein>
<organism evidence="1">
    <name type="scientific">viral metagenome</name>
    <dbReference type="NCBI Taxonomy" id="1070528"/>
    <lineage>
        <taxon>unclassified sequences</taxon>
        <taxon>metagenomes</taxon>
        <taxon>organismal metagenomes</taxon>
    </lineage>
</organism>
<dbReference type="EMBL" id="MT141476">
    <property type="protein sequence ID" value="QJA62599.1"/>
    <property type="molecule type" value="Genomic_DNA"/>
</dbReference>